<dbReference type="EMBL" id="CP063373">
    <property type="protein sequence ID" value="QOV40870.1"/>
    <property type="molecule type" value="Genomic_DNA"/>
</dbReference>
<organism evidence="2 3">
    <name type="scientific">Streptomyces ferrugineus</name>
    <dbReference type="NCBI Taxonomy" id="1413221"/>
    <lineage>
        <taxon>Bacteria</taxon>
        <taxon>Bacillati</taxon>
        <taxon>Actinomycetota</taxon>
        <taxon>Actinomycetes</taxon>
        <taxon>Kitasatosporales</taxon>
        <taxon>Streptomycetaceae</taxon>
        <taxon>Streptomyces</taxon>
    </lineage>
</organism>
<keyword evidence="3" id="KW-1185">Reference proteome</keyword>
<name>A0A7M2SWX1_9ACTN</name>
<reference evidence="2 3" key="1">
    <citation type="submission" date="2020-10" db="EMBL/GenBank/DDBJ databases">
        <title>Streptomyces ferrugineus complate genome analysis.</title>
        <authorList>
            <person name="Anwar N."/>
        </authorList>
    </citation>
    <scope>NUCLEOTIDE SEQUENCE [LARGE SCALE GENOMIC DNA]</scope>
    <source>
        <strain evidence="2 3">CCTCC AA2014009</strain>
    </source>
</reference>
<dbReference type="InterPro" id="IPR006311">
    <property type="entry name" value="TAT_signal"/>
</dbReference>
<evidence type="ECO:0000256" key="1">
    <source>
        <dbReference type="SAM" id="MobiDB-lite"/>
    </source>
</evidence>
<sequence>MHPAQPPAPSRRTLLRGAAVTALTTVAFLSAAPPRPAAAAVPERPKPGRHDAEARPYTAIVGLL</sequence>
<protein>
    <submittedName>
        <fullName evidence="2">Uncharacterized protein</fullName>
    </submittedName>
</protein>
<feature type="region of interest" description="Disordered" evidence="1">
    <location>
        <begin position="33"/>
        <end position="55"/>
    </location>
</feature>
<gene>
    <name evidence="2" type="ORF">IM697_22280</name>
</gene>
<feature type="compositionally biased region" description="Basic and acidic residues" evidence="1">
    <location>
        <begin position="43"/>
        <end position="54"/>
    </location>
</feature>
<dbReference type="PROSITE" id="PS51318">
    <property type="entry name" value="TAT"/>
    <property type="match status" value="1"/>
</dbReference>
<evidence type="ECO:0000313" key="3">
    <source>
        <dbReference type="Proteomes" id="UP000594205"/>
    </source>
</evidence>
<feature type="compositionally biased region" description="Low complexity" evidence="1">
    <location>
        <begin position="33"/>
        <end position="42"/>
    </location>
</feature>
<proteinExistence type="predicted"/>
<dbReference type="Proteomes" id="UP000594205">
    <property type="component" value="Chromosome"/>
</dbReference>
<dbReference type="KEGG" id="sfeu:IM697_22280"/>
<evidence type="ECO:0000313" key="2">
    <source>
        <dbReference type="EMBL" id="QOV40870.1"/>
    </source>
</evidence>
<accession>A0A7M2SWX1</accession>
<dbReference type="RefSeq" id="WP_194049452.1">
    <property type="nucleotide sequence ID" value="NZ_CP063373.1"/>
</dbReference>
<dbReference type="AlphaFoldDB" id="A0A7M2SWX1"/>